<keyword evidence="4" id="KW-1185">Reference proteome</keyword>
<feature type="domain" description="MLLE-like" evidence="2">
    <location>
        <begin position="329"/>
        <end position="387"/>
    </location>
</feature>
<dbReference type="PANTHER" id="PTHR46250:SF15">
    <property type="entry name" value="OS01G0523800 PROTEIN"/>
    <property type="match status" value="1"/>
</dbReference>
<dbReference type="Pfam" id="PF23950">
    <property type="entry name" value="MLLE_2"/>
    <property type="match status" value="1"/>
</dbReference>
<organism evidence="3 4">
    <name type="scientific">Zea mays</name>
    <name type="common">Maize</name>
    <dbReference type="NCBI Taxonomy" id="4577"/>
    <lineage>
        <taxon>Eukaryota</taxon>
        <taxon>Viridiplantae</taxon>
        <taxon>Streptophyta</taxon>
        <taxon>Embryophyta</taxon>
        <taxon>Tracheophyta</taxon>
        <taxon>Spermatophyta</taxon>
        <taxon>Magnoliopsida</taxon>
        <taxon>Liliopsida</taxon>
        <taxon>Poales</taxon>
        <taxon>Poaceae</taxon>
        <taxon>PACMAD clade</taxon>
        <taxon>Panicoideae</taxon>
        <taxon>Andropogonodae</taxon>
        <taxon>Andropogoneae</taxon>
        <taxon>Tripsacinae</taxon>
        <taxon>Zea</taxon>
    </lineage>
</organism>
<reference evidence="3" key="3">
    <citation type="submission" date="2021-05" db="UniProtKB">
        <authorList>
            <consortium name="EnsemblPlants"/>
        </authorList>
    </citation>
    <scope>IDENTIFICATION</scope>
    <source>
        <strain evidence="3">cv. B73</strain>
    </source>
</reference>
<feature type="region of interest" description="Disordered" evidence="1">
    <location>
        <begin position="253"/>
        <end position="280"/>
    </location>
</feature>
<dbReference type="InParanoid" id="A0A804PI63"/>
<dbReference type="EnsemblPlants" id="Zm00001eb241120_T001">
    <property type="protein sequence ID" value="Zm00001eb241120_P001"/>
    <property type="gene ID" value="Zm00001eb241120"/>
</dbReference>
<reference evidence="3" key="2">
    <citation type="submission" date="2019-07" db="EMBL/GenBank/DDBJ databases">
        <authorList>
            <person name="Seetharam A."/>
            <person name="Woodhouse M."/>
            <person name="Cannon E."/>
        </authorList>
    </citation>
    <scope>NUCLEOTIDE SEQUENCE [LARGE SCALE GENOMIC DNA]</scope>
    <source>
        <strain evidence="3">cv. B73</strain>
    </source>
</reference>
<dbReference type="AlphaFoldDB" id="A0A804PI63"/>
<feature type="region of interest" description="Disordered" evidence="1">
    <location>
        <begin position="309"/>
        <end position="332"/>
    </location>
</feature>
<reference evidence="4" key="1">
    <citation type="journal article" date="2009" name="Science">
        <title>The B73 maize genome: complexity, diversity, and dynamics.</title>
        <authorList>
            <person name="Schnable P.S."/>
            <person name="Ware D."/>
            <person name="Fulton R.S."/>
            <person name="Stein J.C."/>
            <person name="Wei F."/>
            <person name="Pasternak S."/>
            <person name="Liang C."/>
            <person name="Zhang J."/>
            <person name="Fulton L."/>
            <person name="Graves T.A."/>
            <person name="Minx P."/>
            <person name="Reily A.D."/>
            <person name="Courtney L."/>
            <person name="Kruchowski S.S."/>
            <person name="Tomlinson C."/>
            <person name="Strong C."/>
            <person name="Delehaunty K."/>
            <person name="Fronick C."/>
            <person name="Courtney B."/>
            <person name="Rock S.M."/>
            <person name="Belter E."/>
            <person name="Du F."/>
            <person name="Kim K."/>
            <person name="Abbott R.M."/>
            <person name="Cotton M."/>
            <person name="Levy A."/>
            <person name="Marchetto P."/>
            <person name="Ochoa K."/>
            <person name="Jackson S.M."/>
            <person name="Gillam B."/>
            <person name="Chen W."/>
            <person name="Yan L."/>
            <person name="Higginbotham J."/>
            <person name="Cardenas M."/>
            <person name="Waligorski J."/>
            <person name="Applebaum E."/>
            <person name="Phelps L."/>
            <person name="Falcone J."/>
            <person name="Kanchi K."/>
            <person name="Thane T."/>
            <person name="Scimone A."/>
            <person name="Thane N."/>
            <person name="Henke J."/>
            <person name="Wang T."/>
            <person name="Ruppert J."/>
            <person name="Shah N."/>
            <person name="Rotter K."/>
            <person name="Hodges J."/>
            <person name="Ingenthron E."/>
            <person name="Cordes M."/>
            <person name="Kohlberg S."/>
            <person name="Sgro J."/>
            <person name="Delgado B."/>
            <person name="Mead K."/>
            <person name="Chinwalla A."/>
            <person name="Leonard S."/>
            <person name="Crouse K."/>
            <person name="Collura K."/>
            <person name="Kudrna D."/>
            <person name="Currie J."/>
            <person name="He R."/>
            <person name="Angelova A."/>
            <person name="Rajasekar S."/>
            <person name="Mueller T."/>
            <person name="Lomeli R."/>
            <person name="Scara G."/>
            <person name="Ko A."/>
            <person name="Delaney K."/>
            <person name="Wissotski M."/>
            <person name="Lopez G."/>
            <person name="Campos D."/>
            <person name="Braidotti M."/>
            <person name="Ashley E."/>
            <person name="Golser W."/>
            <person name="Kim H."/>
            <person name="Lee S."/>
            <person name="Lin J."/>
            <person name="Dujmic Z."/>
            <person name="Kim W."/>
            <person name="Talag J."/>
            <person name="Zuccolo A."/>
            <person name="Fan C."/>
            <person name="Sebastian A."/>
            <person name="Kramer M."/>
            <person name="Spiegel L."/>
            <person name="Nascimento L."/>
            <person name="Zutavern T."/>
            <person name="Miller B."/>
            <person name="Ambroise C."/>
            <person name="Muller S."/>
            <person name="Spooner W."/>
            <person name="Narechania A."/>
            <person name="Ren L."/>
            <person name="Wei S."/>
            <person name="Kumari S."/>
            <person name="Faga B."/>
            <person name="Levy M.J."/>
            <person name="McMahan L."/>
            <person name="Van Buren P."/>
            <person name="Vaughn M.W."/>
            <person name="Ying K."/>
            <person name="Yeh C.-T."/>
            <person name="Emrich S.J."/>
            <person name="Jia Y."/>
            <person name="Kalyanaraman A."/>
            <person name="Hsia A.-P."/>
            <person name="Barbazuk W.B."/>
            <person name="Baucom R.S."/>
            <person name="Brutnell T.P."/>
            <person name="Carpita N.C."/>
            <person name="Chaparro C."/>
            <person name="Chia J.-M."/>
            <person name="Deragon J.-M."/>
            <person name="Estill J.C."/>
            <person name="Fu Y."/>
            <person name="Jeddeloh J.A."/>
            <person name="Han Y."/>
            <person name="Lee H."/>
            <person name="Li P."/>
            <person name="Lisch D.R."/>
            <person name="Liu S."/>
            <person name="Liu Z."/>
            <person name="Nagel D.H."/>
            <person name="McCann M.C."/>
            <person name="SanMiguel P."/>
            <person name="Myers A.M."/>
            <person name="Nettleton D."/>
            <person name="Nguyen J."/>
            <person name="Penning B.W."/>
            <person name="Ponnala L."/>
            <person name="Schneider K.L."/>
            <person name="Schwartz D.C."/>
            <person name="Sharma A."/>
            <person name="Soderlund C."/>
            <person name="Springer N.M."/>
            <person name="Sun Q."/>
            <person name="Wang H."/>
            <person name="Waterman M."/>
            <person name="Westerman R."/>
            <person name="Wolfgruber T.K."/>
            <person name="Yang L."/>
            <person name="Yu Y."/>
            <person name="Zhang L."/>
            <person name="Zhou S."/>
            <person name="Zhu Q."/>
            <person name="Bennetzen J.L."/>
            <person name="Dawe R.K."/>
            <person name="Jiang J."/>
            <person name="Jiang N."/>
            <person name="Presting G.G."/>
            <person name="Wessler S.R."/>
            <person name="Aluru S."/>
            <person name="Martienssen R.A."/>
            <person name="Clifton S.W."/>
            <person name="McCombie W.R."/>
            <person name="Wing R.A."/>
            <person name="Wilson R.K."/>
        </authorList>
    </citation>
    <scope>NUCLEOTIDE SEQUENCE [LARGE SCALE GENOMIC DNA]</scope>
    <source>
        <strain evidence="4">cv. B73</strain>
    </source>
</reference>
<evidence type="ECO:0000313" key="3">
    <source>
        <dbReference type="EnsemblPlants" id="Zm00001eb241120_P001"/>
    </source>
</evidence>
<evidence type="ECO:0000313" key="4">
    <source>
        <dbReference type="Proteomes" id="UP000007305"/>
    </source>
</evidence>
<protein>
    <recommendedName>
        <fullName evidence="2">MLLE-like domain-containing protein</fullName>
    </recommendedName>
</protein>
<accession>A0A804PI63</accession>
<feature type="compositionally biased region" description="Basic and acidic residues" evidence="1">
    <location>
        <begin position="312"/>
        <end position="332"/>
    </location>
</feature>
<dbReference type="Proteomes" id="UP000007305">
    <property type="component" value="Chromosome 5"/>
</dbReference>
<evidence type="ECO:0000259" key="2">
    <source>
        <dbReference type="Pfam" id="PF23950"/>
    </source>
</evidence>
<proteinExistence type="predicted"/>
<sequence length="404" mass="45405">MGSIEITYIGMGYRRIQNSNPPTLVVINRPGRHQASAAPVPDSAESSPLLLGRQCRAATRPPSSSNASSERQVFAAVQTSDPIPENSTDNTWKNFKTEPLSRMNISEGSIAVRGRGENKRKWIPVEDDELIKALVDVSLDPRWRSDGSFNNGLRYFKTKYSALEQMLNKSGFTWDPTKKMIQCEKQQYETHCKNNPDAKGLYGVSFPYYDELSMVYSKDMAIGEGAEDMTDVVKNLEEELVCVNVNDEEVGEDMTSVETLRRSVDSTSSSSKKRKKEWKGMKTASSDPLLDVFNEVSGDLKVATMSIGKMSQDMDRQASNQEKARDEDPQQKLREKAINEVRRLEFTGSEVIKAAVVFVRMPDQMGMLFALPEPLRREYIVDMLRDEAARRERGQSEGASLAVE</sequence>
<evidence type="ECO:0000256" key="1">
    <source>
        <dbReference type="SAM" id="MobiDB-lite"/>
    </source>
</evidence>
<dbReference type="PANTHER" id="PTHR46250">
    <property type="entry name" value="MYB/SANT-LIKE DNA-BINDING DOMAIN PROTEIN-RELATED"/>
    <property type="match status" value="1"/>
</dbReference>
<name>A0A804PI63_MAIZE</name>
<dbReference type="Gramene" id="Zm00001eb241120_T001">
    <property type="protein sequence ID" value="Zm00001eb241120_P001"/>
    <property type="gene ID" value="Zm00001eb241120"/>
</dbReference>
<dbReference type="InterPro" id="IPR056623">
    <property type="entry name" value="MLLE_2"/>
</dbReference>